<evidence type="ECO:0000259" key="1">
    <source>
        <dbReference type="PROSITE" id="PS50075"/>
    </source>
</evidence>
<evidence type="ECO:0000313" key="3">
    <source>
        <dbReference type="Proteomes" id="UP000005104"/>
    </source>
</evidence>
<keyword evidence="3" id="KW-1185">Reference proteome</keyword>
<accession>H5XU19</accession>
<gene>
    <name evidence="2" type="ORF">DesyoDRAFT_1854</name>
</gene>
<evidence type="ECO:0000313" key="2">
    <source>
        <dbReference type="EMBL" id="EHQ88977.1"/>
    </source>
</evidence>
<sequence>MMSSEVALISSILRKNIVELETMDIQPEMPLISSGFIDSFDVIEILSHIEEAFHIIIPLETVSIEDFDTVISMAELVLKLKEAC</sequence>
<name>H5XU19_9FIRM</name>
<dbReference type="EMBL" id="CM001441">
    <property type="protein sequence ID" value="EHQ88977.1"/>
    <property type="molecule type" value="Genomic_DNA"/>
</dbReference>
<dbReference type="Pfam" id="PF00550">
    <property type="entry name" value="PP-binding"/>
    <property type="match status" value="1"/>
</dbReference>
<feature type="domain" description="Carrier" evidence="1">
    <location>
        <begin position="1"/>
        <end position="81"/>
    </location>
</feature>
<dbReference type="PROSITE" id="PS50075">
    <property type="entry name" value="CARRIER"/>
    <property type="match status" value="1"/>
</dbReference>
<reference evidence="2 3" key="1">
    <citation type="submission" date="2011-11" db="EMBL/GenBank/DDBJ databases">
        <title>The Noncontiguous Finished genome of Desulfosporosinus youngiae DSM 17734.</title>
        <authorList>
            <consortium name="US DOE Joint Genome Institute (JGI-PGF)"/>
            <person name="Lucas S."/>
            <person name="Han J."/>
            <person name="Lapidus A."/>
            <person name="Cheng J.-F."/>
            <person name="Goodwin L."/>
            <person name="Pitluck S."/>
            <person name="Peters L."/>
            <person name="Ovchinnikova G."/>
            <person name="Lu M."/>
            <person name="Land M.L."/>
            <person name="Hauser L."/>
            <person name="Pester M."/>
            <person name="Spring S."/>
            <person name="Ollivier B."/>
            <person name="Rattei T."/>
            <person name="Klenk H.-P."/>
            <person name="Wagner M."/>
            <person name="Loy A."/>
            <person name="Woyke T.J."/>
        </authorList>
    </citation>
    <scope>NUCLEOTIDE SEQUENCE [LARGE SCALE GENOMIC DNA]</scope>
    <source>
        <strain evidence="2 3">DSM 17734</strain>
    </source>
</reference>
<dbReference type="AlphaFoldDB" id="H5XU19"/>
<protein>
    <submittedName>
        <fullName evidence="2">Phosphopantetheine-containing protein</fullName>
    </submittedName>
</protein>
<dbReference type="HOGENOM" id="CLU_2522221_0_0_9"/>
<dbReference type="InterPro" id="IPR009081">
    <property type="entry name" value="PP-bd_ACP"/>
</dbReference>
<dbReference type="SUPFAM" id="SSF47336">
    <property type="entry name" value="ACP-like"/>
    <property type="match status" value="1"/>
</dbReference>
<proteinExistence type="predicted"/>
<dbReference type="Proteomes" id="UP000005104">
    <property type="component" value="Chromosome"/>
</dbReference>
<dbReference type="STRING" id="768710.DesyoDRAFT_1854"/>
<organism evidence="2 3">
    <name type="scientific">Desulfosporosinus youngiae DSM 17734</name>
    <dbReference type="NCBI Taxonomy" id="768710"/>
    <lineage>
        <taxon>Bacteria</taxon>
        <taxon>Bacillati</taxon>
        <taxon>Bacillota</taxon>
        <taxon>Clostridia</taxon>
        <taxon>Eubacteriales</taxon>
        <taxon>Desulfitobacteriaceae</taxon>
        <taxon>Desulfosporosinus</taxon>
    </lineage>
</organism>
<dbReference type="InterPro" id="IPR036736">
    <property type="entry name" value="ACP-like_sf"/>
</dbReference>
<dbReference type="Gene3D" id="1.10.1200.10">
    <property type="entry name" value="ACP-like"/>
    <property type="match status" value="1"/>
</dbReference>
<dbReference type="OrthoDB" id="287644at2"/>
<dbReference type="RefSeq" id="WP_007782088.1">
    <property type="nucleotide sequence ID" value="NZ_CM001441.1"/>
</dbReference>